<keyword evidence="6 8" id="KW-0472">Membrane</keyword>
<dbReference type="GO" id="GO:0005886">
    <property type="term" value="C:plasma membrane"/>
    <property type="evidence" value="ECO:0007669"/>
    <property type="project" value="UniProtKB-SubCell"/>
</dbReference>
<organism evidence="10 11">
    <name type="scientific">Nocardioides terrae</name>
    <dbReference type="NCBI Taxonomy" id="574651"/>
    <lineage>
        <taxon>Bacteria</taxon>
        <taxon>Bacillati</taxon>
        <taxon>Actinomycetota</taxon>
        <taxon>Actinomycetes</taxon>
        <taxon>Propionibacteriales</taxon>
        <taxon>Nocardioidaceae</taxon>
        <taxon>Nocardioides</taxon>
    </lineage>
</organism>
<evidence type="ECO:0000256" key="1">
    <source>
        <dbReference type="ARBA" id="ARBA00004651"/>
    </source>
</evidence>
<keyword evidence="11" id="KW-1185">Reference proteome</keyword>
<dbReference type="RefSeq" id="WP_091122144.1">
    <property type="nucleotide sequence ID" value="NZ_FOLB01000004.1"/>
</dbReference>
<keyword evidence="5 8" id="KW-1133">Transmembrane helix</keyword>
<dbReference type="EMBL" id="FOLB01000004">
    <property type="protein sequence ID" value="SFC21901.1"/>
    <property type="molecule type" value="Genomic_DNA"/>
</dbReference>
<sequence>MPSPLPVPGFLARLVPPTPLSRQLALQSMLFSTGEGTFNTGSAVFLTQVVGMSAPKAGLALTIAGLAQFVFAYPAGRVVDRFGPKRMWATAAVGQAAGFLALPFVHGFGQYVVVALFVGLFDCLGENARHAYTLDVFEPKERVETQAYMYSSLNVGFTLGALLGGAALAFDSTEVIRWTPLVAVAMMLLNSTFISRLPAAPHDLRVASGEARVAPTTPSGWRNPGWIATTFFTGTMWTNQALLNVVIPLWLVEATDAPRVLLAWLFGTNTVLCIFLPAYTSRGVKDLRGAMRFVWISTGFFVGSCLITMLTHETVGWLTIFLVWLGHVTVTGAELAISGASWMFQSDLMDPQRRGEYQGVSSVFQALGGRWAPALYTWLAISVGDIGWLVIGAIAVVAALGLSRSTVVAERFARQHFPADPAVPADPADPAPPVANVEAPPVAGTQPTALS</sequence>
<comment type="subcellular location">
    <subcellularLocation>
        <location evidence="1">Cell membrane</location>
        <topology evidence="1">Multi-pass membrane protein</topology>
    </subcellularLocation>
</comment>
<dbReference type="PANTHER" id="PTHR23517">
    <property type="entry name" value="RESISTANCE PROTEIN MDTM, PUTATIVE-RELATED-RELATED"/>
    <property type="match status" value="1"/>
</dbReference>
<dbReference type="STRING" id="574651.SAMN04487968_104280"/>
<evidence type="ECO:0000256" key="6">
    <source>
        <dbReference type="ARBA" id="ARBA00023136"/>
    </source>
</evidence>
<feature type="domain" description="Major facilitator superfamily (MFS) profile" evidence="9">
    <location>
        <begin position="20"/>
        <end position="410"/>
    </location>
</feature>
<evidence type="ECO:0000256" key="8">
    <source>
        <dbReference type="SAM" id="Phobius"/>
    </source>
</evidence>
<dbReference type="SUPFAM" id="SSF103473">
    <property type="entry name" value="MFS general substrate transporter"/>
    <property type="match status" value="1"/>
</dbReference>
<feature type="transmembrane region" description="Helical" evidence="8">
    <location>
        <begin position="375"/>
        <end position="402"/>
    </location>
</feature>
<dbReference type="OrthoDB" id="3865324at2"/>
<dbReference type="PROSITE" id="PS50850">
    <property type="entry name" value="MFS"/>
    <property type="match status" value="1"/>
</dbReference>
<evidence type="ECO:0000256" key="2">
    <source>
        <dbReference type="ARBA" id="ARBA00022448"/>
    </source>
</evidence>
<protein>
    <submittedName>
        <fullName evidence="10">Major Facilitator Superfamily protein</fullName>
    </submittedName>
</protein>
<name>A0A1I1HDH5_9ACTN</name>
<accession>A0A1I1HDH5</accession>
<dbReference type="PANTHER" id="PTHR23517:SF2">
    <property type="entry name" value="MULTIDRUG RESISTANCE PROTEIN MDTH"/>
    <property type="match status" value="1"/>
</dbReference>
<gene>
    <name evidence="10" type="ORF">SAMN04487968_104280</name>
</gene>
<dbReference type="GO" id="GO:0022857">
    <property type="term" value="F:transmembrane transporter activity"/>
    <property type="evidence" value="ECO:0007669"/>
    <property type="project" value="InterPro"/>
</dbReference>
<dbReference type="InterPro" id="IPR050171">
    <property type="entry name" value="MFS_Transporters"/>
</dbReference>
<feature type="transmembrane region" description="Helical" evidence="8">
    <location>
        <begin position="226"/>
        <end position="250"/>
    </location>
</feature>
<feature type="transmembrane region" description="Helical" evidence="8">
    <location>
        <begin position="293"/>
        <end position="311"/>
    </location>
</feature>
<proteinExistence type="predicted"/>
<dbReference type="Proteomes" id="UP000198832">
    <property type="component" value="Unassembled WGS sequence"/>
</dbReference>
<evidence type="ECO:0000256" key="7">
    <source>
        <dbReference type="SAM" id="MobiDB-lite"/>
    </source>
</evidence>
<feature type="transmembrane region" description="Helical" evidence="8">
    <location>
        <begin position="262"/>
        <end position="281"/>
    </location>
</feature>
<evidence type="ECO:0000256" key="5">
    <source>
        <dbReference type="ARBA" id="ARBA00022989"/>
    </source>
</evidence>
<evidence type="ECO:0000256" key="3">
    <source>
        <dbReference type="ARBA" id="ARBA00022475"/>
    </source>
</evidence>
<feature type="region of interest" description="Disordered" evidence="7">
    <location>
        <begin position="420"/>
        <end position="451"/>
    </location>
</feature>
<evidence type="ECO:0000259" key="9">
    <source>
        <dbReference type="PROSITE" id="PS50850"/>
    </source>
</evidence>
<feature type="transmembrane region" description="Helical" evidence="8">
    <location>
        <begin position="317"/>
        <end position="344"/>
    </location>
</feature>
<dbReference type="Gene3D" id="1.20.1250.20">
    <property type="entry name" value="MFS general substrate transporter like domains"/>
    <property type="match status" value="1"/>
</dbReference>
<keyword evidence="3" id="KW-1003">Cell membrane</keyword>
<feature type="transmembrane region" description="Helical" evidence="8">
    <location>
        <begin position="57"/>
        <end position="75"/>
    </location>
</feature>
<evidence type="ECO:0000256" key="4">
    <source>
        <dbReference type="ARBA" id="ARBA00022692"/>
    </source>
</evidence>
<feature type="transmembrane region" description="Helical" evidence="8">
    <location>
        <begin position="148"/>
        <end position="170"/>
    </location>
</feature>
<dbReference type="InterPro" id="IPR011701">
    <property type="entry name" value="MFS"/>
</dbReference>
<reference evidence="10 11" key="1">
    <citation type="submission" date="2016-10" db="EMBL/GenBank/DDBJ databases">
        <authorList>
            <person name="de Groot N.N."/>
        </authorList>
    </citation>
    <scope>NUCLEOTIDE SEQUENCE [LARGE SCALE GENOMIC DNA]</scope>
    <source>
        <strain evidence="10 11">CGMCC 1.7056</strain>
    </source>
</reference>
<dbReference type="InterPro" id="IPR036259">
    <property type="entry name" value="MFS_trans_sf"/>
</dbReference>
<dbReference type="InterPro" id="IPR020846">
    <property type="entry name" value="MFS_dom"/>
</dbReference>
<dbReference type="AlphaFoldDB" id="A0A1I1HDH5"/>
<evidence type="ECO:0000313" key="11">
    <source>
        <dbReference type="Proteomes" id="UP000198832"/>
    </source>
</evidence>
<dbReference type="Pfam" id="PF07690">
    <property type="entry name" value="MFS_1"/>
    <property type="match status" value="1"/>
</dbReference>
<feature type="transmembrane region" description="Helical" evidence="8">
    <location>
        <begin position="176"/>
        <end position="195"/>
    </location>
</feature>
<evidence type="ECO:0000313" key="10">
    <source>
        <dbReference type="EMBL" id="SFC21901.1"/>
    </source>
</evidence>
<keyword evidence="2" id="KW-0813">Transport</keyword>
<feature type="compositionally biased region" description="Low complexity" evidence="7">
    <location>
        <begin position="434"/>
        <end position="443"/>
    </location>
</feature>
<keyword evidence="4 8" id="KW-0812">Transmembrane</keyword>